<accession>A0A9J6GP28</accession>
<dbReference type="VEuPathDB" id="VectorBase:HLOH_052175"/>
<proteinExistence type="predicted"/>
<keyword evidence="2" id="KW-1185">Reference proteome</keyword>
<evidence type="ECO:0000313" key="1">
    <source>
        <dbReference type="EMBL" id="KAH9376360.1"/>
    </source>
</evidence>
<evidence type="ECO:0000313" key="2">
    <source>
        <dbReference type="Proteomes" id="UP000821853"/>
    </source>
</evidence>
<dbReference type="Gene3D" id="1.20.5.300">
    <property type="match status" value="1"/>
</dbReference>
<dbReference type="OrthoDB" id="6613821at2759"/>
<protein>
    <submittedName>
        <fullName evidence="1">Uncharacterized protein</fullName>
    </submittedName>
</protein>
<reference evidence="1 2" key="1">
    <citation type="journal article" date="2020" name="Cell">
        <title>Large-Scale Comparative Analyses of Tick Genomes Elucidate Their Genetic Diversity and Vector Capacities.</title>
        <authorList>
            <consortium name="Tick Genome and Microbiome Consortium (TIGMIC)"/>
            <person name="Jia N."/>
            <person name="Wang J."/>
            <person name="Shi W."/>
            <person name="Du L."/>
            <person name="Sun Y."/>
            <person name="Zhan W."/>
            <person name="Jiang J.F."/>
            <person name="Wang Q."/>
            <person name="Zhang B."/>
            <person name="Ji P."/>
            <person name="Bell-Sakyi L."/>
            <person name="Cui X.M."/>
            <person name="Yuan T.T."/>
            <person name="Jiang B.G."/>
            <person name="Yang W.F."/>
            <person name="Lam T.T."/>
            <person name="Chang Q.C."/>
            <person name="Ding S.J."/>
            <person name="Wang X.J."/>
            <person name="Zhu J.G."/>
            <person name="Ruan X.D."/>
            <person name="Zhao L."/>
            <person name="Wei J.T."/>
            <person name="Ye R.Z."/>
            <person name="Que T.C."/>
            <person name="Du C.H."/>
            <person name="Zhou Y.H."/>
            <person name="Cheng J.X."/>
            <person name="Dai P.F."/>
            <person name="Guo W.B."/>
            <person name="Han X.H."/>
            <person name="Huang E.J."/>
            <person name="Li L.F."/>
            <person name="Wei W."/>
            <person name="Gao Y.C."/>
            <person name="Liu J.Z."/>
            <person name="Shao H.Z."/>
            <person name="Wang X."/>
            <person name="Wang C.C."/>
            <person name="Yang T.C."/>
            <person name="Huo Q.B."/>
            <person name="Li W."/>
            <person name="Chen H.Y."/>
            <person name="Chen S.E."/>
            <person name="Zhou L.G."/>
            <person name="Ni X.B."/>
            <person name="Tian J.H."/>
            <person name="Sheng Y."/>
            <person name="Liu T."/>
            <person name="Pan Y.S."/>
            <person name="Xia L.Y."/>
            <person name="Li J."/>
            <person name="Zhao F."/>
            <person name="Cao W.C."/>
        </authorList>
    </citation>
    <scope>NUCLEOTIDE SEQUENCE [LARGE SCALE GENOMIC DNA]</scope>
    <source>
        <strain evidence="1">HaeL-2018</strain>
    </source>
</reference>
<name>A0A9J6GP28_HAELO</name>
<comment type="caution">
    <text evidence="1">The sequence shown here is derived from an EMBL/GenBank/DDBJ whole genome shotgun (WGS) entry which is preliminary data.</text>
</comment>
<gene>
    <name evidence="1" type="ORF">HPB48_021919</name>
</gene>
<organism evidence="1 2">
    <name type="scientific">Haemaphysalis longicornis</name>
    <name type="common">Bush tick</name>
    <dbReference type="NCBI Taxonomy" id="44386"/>
    <lineage>
        <taxon>Eukaryota</taxon>
        <taxon>Metazoa</taxon>
        <taxon>Ecdysozoa</taxon>
        <taxon>Arthropoda</taxon>
        <taxon>Chelicerata</taxon>
        <taxon>Arachnida</taxon>
        <taxon>Acari</taxon>
        <taxon>Parasitiformes</taxon>
        <taxon>Ixodida</taxon>
        <taxon>Ixodoidea</taxon>
        <taxon>Ixodidae</taxon>
        <taxon>Haemaphysalinae</taxon>
        <taxon>Haemaphysalis</taxon>
    </lineage>
</organism>
<dbReference type="EMBL" id="JABSTR010000008">
    <property type="protein sequence ID" value="KAH9376360.1"/>
    <property type="molecule type" value="Genomic_DNA"/>
</dbReference>
<dbReference type="Proteomes" id="UP000821853">
    <property type="component" value="Unassembled WGS sequence"/>
</dbReference>
<sequence length="104" mass="11705">MDVLNALKEIQSRQTAIRDQLSLIQSTLASHGRTFDDLKTRLAKNESDCTSIALVKSQLRVVEATTTECLSRVSAISARVDDLEDRSRRFNLVFYGLPDNHNEP</sequence>
<dbReference type="AlphaFoldDB" id="A0A9J6GP28"/>